<dbReference type="EMBL" id="FWDO01000004">
    <property type="protein sequence ID" value="SLM18441.1"/>
    <property type="molecule type" value="Genomic_DNA"/>
</dbReference>
<dbReference type="Pfam" id="PF13173">
    <property type="entry name" value="AAA_14"/>
    <property type="match status" value="1"/>
</dbReference>
<dbReference type="PANTHER" id="PTHR43566">
    <property type="entry name" value="CONSERVED PROTEIN"/>
    <property type="match status" value="1"/>
</dbReference>
<evidence type="ECO:0000259" key="2">
    <source>
        <dbReference type="Pfam" id="PF13635"/>
    </source>
</evidence>
<dbReference type="InterPro" id="IPR027417">
    <property type="entry name" value="P-loop_NTPase"/>
</dbReference>
<dbReference type="InterPro" id="IPR025420">
    <property type="entry name" value="DUF4143"/>
</dbReference>
<dbReference type="AlphaFoldDB" id="A0A3P3XQ72"/>
<dbReference type="InterPro" id="IPR041682">
    <property type="entry name" value="AAA_14"/>
</dbReference>
<gene>
    <name evidence="3" type="ORF">SPIRO4BDMA_41013</name>
</gene>
<protein>
    <submittedName>
        <fullName evidence="3">AAA family ATPase</fullName>
    </submittedName>
</protein>
<dbReference type="PANTHER" id="PTHR43566:SF2">
    <property type="entry name" value="DUF4143 DOMAIN-CONTAINING PROTEIN"/>
    <property type="match status" value="1"/>
</dbReference>
<feature type="domain" description="DUF4143" evidence="2">
    <location>
        <begin position="175"/>
        <end position="334"/>
    </location>
</feature>
<name>A0A3P3XQ72_9SPIR</name>
<dbReference type="SUPFAM" id="SSF52540">
    <property type="entry name" value="P-loop containing nucleoside triphosphate hydrolases"/>
    <property type="match status" value="1"/>
</dbReference>
<feature type="domain" description="AAA" evidence="1">
    <location>
        <begin position="18"/>
        <end position="133"/>
    </location>
</feature>
<sequence length="388" mass="43570">MIARQAADTLKRLEKGFPVLCVTGPRQSGKTTLARATFPDKPYLSLEDPDIARLAREDPRGLLESYRDGLILDEAQAVPEIFAYLKTAVDTDPRPGRYIITGSQQFGLLAGAPESLAGRAAFVSLLPFSGEELKNEGKLPSDPFEAMVRGFYPPLYDREVSPYDWYTNYLASYVERDVRSILNVKDLGQFQTFVKMCATRIGQLLNLNSMAVDCGLSHNTARAWLSVMETSGIVYLLRPYHENYGKRLVKSPKLYFVDTGLAARLLGIKTAEELFVHPNRGNLFESFIVSELLKARYNRGRDPDIYFWRDSAGTEIDVVYDGGPKVKAIEIKSGKTFTPEFTKGLEAWMRYSQAKPSDCALAYAGERRMKWKDITLVPWASASEVVKE</sequence>
<evidence type="ECO:0000313" key="3">
    <source>
        <dbReference type="EMBL" id="SLM18441.1"/>
    </source>
</evidence>
<dbReference type="Pfam" id="PF13635">
    <property type="entry name" value="DUF4143"/>
    <property type="match status" value="1"/>
</dbReference>
<organism evidence="3">
    <name type="scientific">uncultured spirochete</name>
    <dbReference type="NCBI Taxonomy" id="156406"/>
    <lineage>
        <taxon>Bacteria</taxon>
        <taxon>Pseudomonadati</taxon>
        <taxon>Spirochaetota</taxon>
        <taxon>Spirochaetia</taxon>
        <taxon>Spirochaetales</taxon>
        <taxon>environmental samples</taxon>
    </lineage>
</organism>
<proteinExistence type="predicted"/>
<evidence type="ECO:0000259" key="1">
    <source>
        <dbReference type="Pfam" id="PF13173"/>
    </source>
</evidence>
<reference evidence="3" key="1">
    <citation type="submission" date="2017-02" db="EMBL/GenBank/DDBJ databases">
        <authorList>
            <person name="Regsiter A."/>
            <person name="William W."/>
        </authorList>
    </citation>
    <scope>NUCLEOTIDE SEQUENCE</scope>
    <source>
        <strain evidence="3">BdmA 4</strain>
    </source>
</reference>
<accession>A0A3P3XQ72</accession>